<dbReference type="AlphaFoldDB" id="A0A4R8MU82"/>
<dbReference type="EMBL" id="SORO01000001">
    <property type="protein sequence ID" value="TDY72980.1"/>
    <property type="molecule type" value="Genomic_DNA"/>
</dbReference>
<dbReference type="OrthoDB" id="344044at2"/>
<organism evidence="1 2">
    <name type="scientific">Leptospira meyeri</name>
    <dbReference type="NCBI Taxonomy" id="29508"/>
    <lineage>
        <taxon>Bacteria</taxon>
        <taxon>Pseudomonadati</taxon>
        <taxon>Spirochaetota</taxon>
        <taxon>Spirochaetia</taxon>
        <taxon>Leptospirales</taxon>
        <taxon>Leptospiraceae</taxon>
        <taxon>Leptospira</taxon>
    </lineage>
</organism>
<sequence length="90" mass="10344">MRQRRDYFPTKISELVDTLGNSLIEKDFSNYVTLIDSEPPGGSMFYLLLALLHEDYSSGRIDFSTYFENIVLLALDHDRIKSNLEHSKAA</sequence>
<dbReference type="RefSeq" id="WP_004787136.1">
    <property type="nucleotide sequence ID" value="NZ_SORO01000001.1"/>
</dbReference>
<evidence type="ECO:0000313" key="2">
    <source>
        <dbReference type="Proteomes" id="UP000294684"/>
    </source>
</evidence>
<dbReference type="GeneID" id="79827297"/>
<gene>
    <name evidence="1" type="ORF">CLV96_1996</name>
</gene>
<keyword evidence="2" id="KW-1185">Reference proteome</keyword>
<reference evidence="1 2" key="1">
    <citation type="submission" date="2019-03" db="EMBL/GenBank/DDBJ databases">
        <title>Genomic Encyclopedia of Archaeal and Bacterial Type Strains, Phase II (KMG-II): from individual species to whole genera.</title>
        <authorList>
            <person name="Goeker M."/>
        </authorList>
    </citation>
    <scope>NUCLEOTIDE SEQUENCE [LARGE SCALE GENOMIC DNA]</scope>
    <source>
        <strain evidence="1 2">DSM 21537</strain>
    </source>
</reference>
<dbReference type="STRING" id="1193051.LEP1GSC017_2006"/>
<name>A0A4R8MU82_LEPME</name>
<evidence type="ECO:0000313" key="1">
    <source>
        <dbReference type="EMBL" id="TDY72980.1"/>
    </source>
</evidence>
<protein>
    <submittedName>
        <fullName evidence="1">Uncharacterized protein</fullName>
    </submittedName>
</protein>
<dbReference type="Proteomes" id="UP000294684">
    <property type="component" value="Unassembled WGS sequence"/>
</dbReference>
<proteinExistence type="predicted"/>
<accession>A0A4R8MU82</accession>
<comment type="caution">
    <text evidence="1">The sequence shown here is derived from an EMBL/GenBank/DDBJ whole genome shotgun (WGS) entry which is preliminary data.</text>
</comment>